<accession>A0A5J9SRC9</accession>
<evidence type="ECO:0000313" key="4">
    <source>
        <dbReference type="Proteomes" id="UP000324897"/>
    </source>
</evidence>
<sequence>MAALTAATLKFTVHRQPAVRVAPAVRTPRQLKRLSDIDDQEGLRFQVPIVLFYRRNACMEGRHPARVIRDAVAKPLVHYYPLAGRLTELEGRKLAVDCNEKGMLFVEADAGLEQFGDALHPPFPCFEELFFDVPGSSAIINSPLLLIQTGPSFNDASFVIAAGDDLTAAANAFDSSCTRDHDSAQDNVSAVMPMVPPTITEGTSTKVTTTSAEAMAKQPSQVADEIEQTLIVPELGMAFESEDDAYDIKEGHNKETQSSKDKTRTDTLTGKISFRVPRVVKGAKHKRTIISLEKRKGKKMKSSTKKGLAAEEVPNNAAEKGGECDGRDQLIVTRLTCGGFVLAVRLNHTMMDGHGLVQFLGAAAELARGAAAPTVQPVWGREILEACNPPRPSFPHREYDVVPLSHGDNDDAAAAAQRSFFFGPREIAAIRAQLSPRLRKRSTTFELIAASLWKCRTMALADDDDEETRITFAARTTRLRFPDGYYGNTIVLPMAISTAGELCARPLGYGVELVRKAKQQASAEYARSVADLMALRGRPPLALGRHGFILSDLTKLGFGDLDYGWGRPVYAPAAKAVDVLSFLGPLKNAKGVDGVVVPMCLPGPAMDRFVEEMAKLAGAPAR</sequence>
<dbReference type="PANTHER" id="PTHR31147">
    <property type="entry name" value="ACYL TRANSFERASE 4"/>
    <property type="match status" value="1"/>
</dbReference>
<keyword evidence="2" id="KW-0808">Transferase</keyword>
<keyword evidence="4" id="KW-1185">Reference proteome</keyword>
<dbReference type="Gramene" id="TVU01497">
    <property type="protein sequence ID" value="TVU01497"/>
    <property type="gene ID" value="EJB05_53037"/>
</dbReference>
<proteinExistence type="inferred from homology"/>
<name>A0A5J9SRC9_9POAL</name>
<dbReference type="InterPro" id="IPR050898">
    <property type="entry name" value="Plant_acyltransferase"/>
</dbReference>
<gene>
    <name evidence="3" type="ORF">EJB05_53037</name>
</gene>
<dbReference type="PANTHER" id="PTHR31147:SF66">
    <property type="entry name" value="OS05G0315700 PROTEIN"/>
    <property type="match status" value="1"/>
</dbReference>
<dbReference type="Gene3D" id="3.30.559.10">
    <property type="entry name" value="Chloramphenicol acetyltransferase-like domain"/>
    <property type="match status" value="2"/>
</dbReference>
<evidence type="ECO:0000256" key="2">
    <source>
        <dbReference type="ARBA" id="ARBA00022679"/>
    </source>
</evidence>
<dbReference type="OrthoDB" id="1483986at2759"/>
<evidence type="ECO:0000256" key="1">
    <source>
        <dbReference type="ARBA" id="ARBA00009861"/>
    </source>
</evidence>
<organism evidence="3 4">
    <name type="scientific">Eragrostis curvula</name>
    <name type="common">weeping love grass</name>
    <dbReference type="NCBI Taxonomy" id="38414"/>
    <lineage>
        <taxon>Eukaryota</taxon>
        <taxon>Viridiplantae</taxon>
        <taxon>Streptophyta</taxon>
        <taxon>Embryophyta</taxon>
        <taxon>Tracheophyta</taxon>
        <taxon>Spermatophyta</taxon>
        <taxon>Magnoliopsida</taxon>
        <taxon>Liliopsida</taxon>
        <taxon>Poales</taxon>
        <taxon>Poaceae</taxon>
        <taxon>PACMAD clade</taxon>
        <taxon>Chloridoideae</taxon>
        <taxon>Eragrostideae</taxon>
        <taxon>Eragrostidinae</taxon>
        <taxon>Eragrostis</taxon>
    </lineage>
</organism>
<comment type="similarity">
    <text evidence="1">Belongs to the plant acyltransferase family.</text>
</comment>
<dbReference type="Proteomes" id="UP000324897">
    <property type="component" value="Unassembled WGS sequence"/>
</dbReference>
<dbReference type="AlphaFoldDB" id="A0A5J9SRC9"/>
<protein>
    <submittedName>
        <fullName evidence="3">Uncharacterized protein</fullName>
    </submittedName>
</protein>
<evidence type="ECO:0000313" key="3">
    <source>
        <dbReference type="EMBL" id="TVU01497.1"/>
    </source>
</evidence>
<feature type="non-terminal residue" evidence="3">
    <location>
        <position position="622"/>
    </location>
</feature>
<dbReference type="InterPro" id="IPR023213">
    <property type="entry name" value="CAT-like_dom_sf"/>
</dbReference>
<dbReference type="EMBL" id="RWGY01000434">
    <property type="protein sequence ID" value="TVU01497.1"/>
    <property type="molecule type" value="Genomic_DNA"/>
</dbReference>
<reference evidence="3 4" key="1">
    <citation type="journal article" date="2019" name="Sci. Rep.">
        <title>A high-quality genome of Eragrostis curvula grass provides insights into Poaceae evolution and supports new strategies to enhance forage quality.</title>
        <authorList>
            <person name="Carballo J."/>
            <person name="Santos B.A.C.M."/>
            <person name="Zappacosta D."/>
            <person name="Garbus I."/>
            <person name="Selva J.P."/>
            <person name="Gallo C.A."/>
            <person name="Diaz A."/>
            <person name="Albertini E."/>
            <person name="Caccamo M."/>
            <person name="Echenique V."/>
        </authorList>
    </citation>
    <scope>NUCLEOTIDE SEQUENCE [LARGE SCALE GENOMIC DNA]</scope>
    <source>
        <strain evidence="4">cv. Victoria</strain>
        <tissue evidence="3">Leaf</tissue>
    </source>
</reference>
<comment type="caution">
    <text evidence="3">The sequence shown here is derived from an EMBL/GenBank/DDBJ whole genome shotgun (WGS) entry which is preliminary data.</text>
</comment>
<dbReference type="GO" id="GO:0016747">
    <property type="term" value="F:acyltransferase activity, transferring groups other than amino-acyl groups"/>
    <property type="evidence" value="ECO:0007669"/>
    <property type="project" value="UniProtKB-ARBA"/>
</dbReference>
<dbReference type="Pfam" id="PF02458">
    <property type="entry name" value="Transferase"/>
    <property type="match status" value="2"/>
</dbReference>